<dbReference type="RefSeq" id="WP_089063452.1">
    <property type="nucleotide sequence ID" value="NZ_CP022315.1"/>
</dbReference>
<evidence type="ECO:0000256" key="2">
    <source>
        <dbReference type="ARBA" id="ARBA00023002"/>
    </source>
</evidence>
<keyword evidence="4" id="KW-1185">Reference proteome</keyword>
<dbReference type="KEGG" id="vil:CFK37_19610"/>
<dbReference type="InterPro" id="IPR036291">
    <property type="entry name" value="NAD(P)-bd_dom_sf"/>
</dbReference>
<dbReference type="GO" id="GO:0008206">
    <property type="term" value="P:bile acid metabolic process"/>
    <property type="evidence" value="ECO:0007669"/>
    <property type="project" value="UniProtKB-ARBA"/>
</dbReference>
<sequence length="253" mass="26524">MGRLENKVALITGSGSGIGKKIASAYAKEGAKVVIADFAEEAMNNTVTELTDAGYEAIGVKANVAVNAEVEHMIDEAIEKFGRVDILVNNAGVGDNMQSAANVQDDTWNRVMGINLNGVMYTIRKIIPHFQDIGEGTIVNMASITGLTGGRGGLAYTAVKHAVVGMTKNVASHYGPHNIRCNAIAPAQVQTGFASSMENIDSFGMEAATRGTNLMPKSGTVDDIANIALFFATEDSSYVNGVTLAADAGWSAY</sequence>
<reference evidence="3 4" key="1">
    <citation type="submission" date="2017-07" db="EMBL/GenBank/DDBJ databases">
        <title>Virgibacillus sp. LM2416.</title>
        <authorList>
            <person name="Tak E.J."/>
            <person name="Bae J.-W."/>
        </authorList>
    </citation>
    <scope>NUCLEOTIDE SEQUENCE [LARGE SCALE GENOMIC DNA]</scope>
    <source>
        <strain evidence="3 4">LM2416</strain>
    </source>
</reference>
<dbReference type="PANTHER" id="PTHR24321">
    <property type="entry name" value="DEHYDROGENASES, SHORT CHAIN"/>
    <property type="match status" value="1"/>
</dbReference>
<comment type="similarity">
    <text evidence="1">Belongs to the short-chain dehydrogenases/reductases (SDR) family.</text>
</comment>
<protein>
    <submittedName>
        <fullName evidence="3">3-ketoacyl-ACP reductase</fullName>
    </submittedName>
</protein>
<evidence type="ECO:0000256" key="1">
    <source>
        <dbReference type="ARBA" id="ARBA00006484"/>
    </source>
</evidence>
<organism evidence="3 4">
    <name type="scientific">Virgibacillus phasianinus</name>
    <dbReference type="NCBI Taxonomy" id="2017483"/>
    <lineage>
        <taxon>Bacteria</taxon>
        <taxon>Bacillati</taxon>
        <taxon>Bacillota</taxon>
        <taxon>Bacilli</taxon>
        <taxon>Bacillales</taxon>
        <taxon>Bacillaceae</taxon>
        <taxon>Virgibacillus</taxon>
    </lineage>
</organism>
<accession>A0A220U839</accession>
<gene>
    <name evidence="3" type="ORF">CFK37_19610</name>
</gene>
<dbReference type="Gene3D" id="3.40.50.720">
    <property type="entry name" value="NAD(P)-binding Rossmann-like Domain"/>
    <property type="match status" value="1"/>
</dbReference>
<dbReference type="GO" id="GO:0016491">
    <property type="term" value="F:oxidoreductase activity"/>
    <property type="evidence" value="ECO:0007669"/>
    <property type="project" value="UniProtKB-KW"/>
</dbReference>
<dbReference type="FunFam" id="3.40.50.720:FF:000084">
    <property type="entry name" value="Short-chain dehydrogenase reductase"/>
    <property type="match status" value="1"/>
</dbReference>
<name>A0A220U839_9BACI</name>
<dbReference type="PRINTS" id="PR00080">
    <property type="entry name" value="SDRFAMILY"/>
</dbReference>
<dbReference type="PRINTS" id="PR00081">
    <property type="entry name" value="GDHRDH"/>
</dbReference>
<evidence type="ECO:0000313" key="3">
    <source>
        <dbReference type="EMBL" id="ASK64195.1"/>
    </source>
</evidence>
<dbReference type="PANTHER" id="PTHR24321:SF8">
    <property type="entry name" value="ESTRADIOL 17-BETA-DEHYDROGENASE 8-RELATED"/>
    <property type="match status" value="1"/>
</dbReference>
<dbReference type="Pfam" id="PF13561">
    <property type="entry name" value="adh_short_C2"/>
    <property type="match status" value="1"/>
</dbReference>
<dbReference type="OrthoDB" id="9803333at2"/>
<dbReference type="NCBIfam" id="NF005559">
    <property type="entry name" value="PRK07231.1"/>
    <property type="match status" value="1"/>
</dbReference>
<dbReference type="CDD" id="cd05233">
    <property type="entry name" value="SDR_c"/>
    <property type="match status" value="1"/>
</dbReference>
<dbReference type="SUPFAM" id="SSF51735">
    <property type="entry name" value="NAD(P)-binding Rossmann-fold domains"/>
    <property type="match status" value="1"/>
</dbReference>
<dbReference type="EMBL" id="CP022315">
    <property type="protein sequence ID" value="ASK64195.1"/>
    <property type="molecule type" value="Genomic_DNA"/>
</dbReference>
<dbReference type="Proteomes" id="UP000198312">
    <property type="component" value="Chromosome"/>
</dbReference>
<dbReference type="AlphaFoldDB" id="A0A220U839"/>
<proteinExistence type="inferred from homology"/>
<keyword evidence="2" id="KW-0560">Oxidoreductase</keyword>
<dbReference type="InterPro" id="IPR002347">
    <property type="entry name" value="SDR_fam"/>
</dbReference>
<evidence type="ECO:0000313" key="4">
    <source>
        <dbReference type="Proteomes" id="UP000198312"/>
    </source>
</evidence>